<feature type="transmembrane region" description="Helical" evidence="8">
    <location>
        <begin position="210"/>
        <end position="236"/>
    </location>
</feature>
<comment type="function">
    <text evidence="1">Resistance to tetracycline by an active tetracycline efflux. This is an energy-dependent process that decreases the accumulation of the antibiotic in whole cells. This protein functions as a metal-tetracycline/H(+) antiporter.</text>
</comment>
<feature type="transmembrane region" description="Helical" evidence="8">
    <location>
        <begin position="172"/>
        <end position="190"/>
    </location>
</feature>
<dbReference type="InterPro" id="IPR001958">
    <property type="entry name" value="Tet-R_TetA/multi-R_MdtG-like"/>
</dbReference>
<evidence type="ECO:0000256" key="1">
    <source>
        <dbReference type="ARBA" id="ARBA00003279"/>
    </source>
</evidence>
<name>A0ABU1JPA3_9PROT</name>
<organism evidence="10 11">
    <name type="scientific">Inquilinus ginsengisoli</name>
    <dbReference type="NCBI Taxonomy" id="363840"/>
    <lineage>
        <taxon>Bacteria</taxon>
        <taxon>Pseudomonadati</taxon>
        <taxon>Pseudomonadota</taxon>
        <taxon>Alphaproteobacteria</taxon>
        <taxon>Rhodospirillales</taxon>
        <taxon>Rhodospirillaceae</taxon>
        <taxon>Inquilinus</taxon>
    </lineage>
</organism>
<feature type="transmembrane region" description="Helical" evidence="8">
    <location>
        <begin position="313"/>
        <end position="334"/>
    </location>
</feature>
<dbReference type="InterPro" id="IPR020846">
    <property type="entry name" value="MFS_dom"/>
</dbReference>
<comment type="similarity">
    <text evidence="3">Belongs to the major facilitator superfamily. TCR/Tet family.</text>
</comment>
<comment type="caution">
    <text evidence="10">The sequence shown here is derived from an EMBL/GenBank/DDBJ whole genome shotgun (WGS) entry which is preliminary data.</text>
</comment>
<dbReference type="PROSITE" id="PS50850">
    <property type="entry name" value="MFS"/>
    <property type="match status" value="1"/>
</dbReference>
<reference evidence="10 11" key="1">
    <citation type="submission" date="2023-07" db="EMBL/GenBank/DDBJ databases">
        <title>Sorghum-associated microbial communities from plants grown in Nebraska, USA.</title>
        <authorList>
            <person name="Schachtman D."/>
        </authorList>
    </citation>
    <scope>NUCLEOTIDE SEQUENCE [LARGE SCALE GENOMIC DNA]</scope>
    <source>
        <strain evidence="10 11">584</strain>
    </source>
</reference>
<dbReference type="PANTHER" id="PTHR23504:SF15">
    <property type="entry name" value="MAJOR FACILITATOR SUPERFAMILY (MFS) PROFILE DOMAIN-CONTAINING PROTEIN"/>
    <property type="match status" value="1"/>
</dbReference>
<dbReference type="PROSITE" id="PS00216">
    <property type="entry name" value="SUGAR_TRANSPORT_1"/>
    <property type="match status" value="1"/>
</dbReference>
<keyword evidence="11" id="KW-1185">Reference proteome</keyword>
<dbReference type="SUPFAM" id="SSF103473">
    <property type="entry name" value="MFS general substrate transporter"/>
    <property type="match status" value="1"/>
</dbReference>
<dbReference type="EMBL" id="JAVDPW010000005">
    <property type="protein sequence ID" value="MDR6290452.1"/>
    <property type="molecule type" value="Genomic_DNA"/>
</dbReference>
<keyword evidence="5 8" id="KW-0812">Transmembrane</keyword>
<dbReference type="Proteomes" id="UP001262410">
    <property type="component" value="Unassembled WGS sequence"/>
</dbReference>
<comment type="subcellular location">
    <subcellularLocation>
        <location evidence="2">Membrane</location>
        <topology evidence="2">Multi-pass membrane protein</topology>
    </subcellularLocation>
</comment>
<evidence type="ECO:0000313" key="11">
    <source>
        <dbReference type="Proteomes" id="UP001262410"/>
    </source>
</evidence>
<evidence type="ECO:0000313" key="10">
    <source>
        <dbReference type="EMBL" id="MDR6290452.1"/>
    </source>
</evidence>
<evidence type="ECO:0000256" key="5">
    <source>
        <dbReference type="ARBA" id="ARBA00022692"/>
    </source>
</evidence>
<feature type="transmembrane region" description="Helical" evidence="8">
    <location>
        <begin position="355"/>
        <end position="377"/>
    </location>
</feature>
<dbReference type="PANTHER" id="PTHR23504">
    <property type="entry name" value="MAJOR FACILITATOR SUPERFAMILY DOMAIN-CONTAINING PROTEIN 10"/>
    <property type="match status" value="1"/>
</dbReference>
<protein>
    <submittedName>
        <fullName evidence="10">DHA1 family tetracycline resistance protein-like MFS transporter</fullName>
    </submittedName>
</protein>
<accession>A0ABU1JPA3</accession>
<evidence type="ECO:0000256" key="3">
    <source>
        <dbReference type="ARBA" id="ARBA00007520"/>
    </source>
</evidence>
<gene>
    <name evidence="10" type="ORF">E9232_002978</name>
</gene>
<dbReference type="Pfam" id="PF07690">
    <property type="entry name" value="MFS_1"/>
    <property type="match status" value="1"/>
</dbReference>
<dbReference type="RefSeq" id="WP_309794920.1">
    <property type="nucleotide sequence ID" value="NZ_JAVDPW010000005.1"/>
</dbReference>
<dbReference type="CDD" id="cd17388">
    <property type="entry name" value="MFS_TetA"/>
    <property type="match status" value="1"/>
</dbReference>
<dbReference type="InterPro" id="IPR005829">
    <property type="entry name" value="Sugar_transporter_CS"/>
</dbReference>
<feature type="transmembrane region" description="Helical" evidence="8">
    <location>
        <begin position="12"/>
        <end position="32"/>
    </location>
</feature>
<feature type="transmembrane region" description="Helical" evidence="8">
    <location>
        <begin position="84"/>
        <end position="103"/>
    </location>
</feature>
<evidence type="ECO:0000256" key="7">
    <source>
        <dbReference type="ARBA" id="ARBA00023136"/>
    </source>
</evidence>
<keyword evidence="4" id="KW-0813">Transport</keyword>
<evidence type="ECO:0000256" key="8">
    <source>
        <dbReference type="SAM" id="Phobius"/>
    </source>
</evidence>
<sequence>MSSPPPRPPGRAAVAFVFVTILLDVLALGMMAPVLPRLIVDFEGGDVEGAAAITGLFGFAWAAMQFLASPVLGALSDRFGRRPVILLSNLGLGLDYVLMALAPNLAWLFIGRLVSGITSASTSTVVAYVADVTPPEQRAAKFGLLGAAFGFGFIAGPALGGLLAGIDPRLPFWAAAALSLGNAAYGLLILPESLPPEQRARFTWNGASPLGAMALLRSCPALLGLAGAAFLMFLSQESIPSLYVLYTIQRYGWDEAAVGLSLAVAGAGSMVVSVALTGPAVARLGEHRAMAVGLVFGVAGFVLVALARTDWLFLAAIPLLSLSALTGPALQALMSRRVGADEQGRLQGALAGLRGITGMIGPVLFTQSFALGIAPAAGLDSPGLPYGLAAALLALSLVLAWRITRVEGVQSDAEPAPTTPGE</sequence>
<dbReference type="Gene3D" id="1.20.1250.20">
    <property type="entry name" value="MFS general substrate transporter like domains"/>
    <property type="match status" value="1"/>
</dbReference>
<feature type="transmembrane region" description="Helical" evidence="8">
    <location>
        <begin position="256"/>
        <end position="277"/>
    </location>
</feature>
<proteinExistence type="inferred from homology"/>
<evidence type="ECO:0000256" key="4">
    <source>
        <dbReference type="ARBA" id="ARBA00022448"/>
    </source>
</evidence>
<feature type="transmembrane region" description="Helical" evidence="8">
    <location>
        <begin position="289"/>
        <end position="307"/>
    </location>
</feature>
<keyword evidence="7 8" id="KW-0472">Membrane</keyword>
<keyword evidence="6 8" id="KW-1133">Transmembrane helix</keyword>
<feature type="transmembrane region" description="Helical" evidence="8">
    <location>
        <begin position="52"/>
        <end position="72"/>
    </location>
</feature>
<evidence type="ECO:0000256" key="2">
    <source>
        <dbReference type="ARBA" id="ARBA00004141"/>
    </source>
</evidence>
<dbReference type="InterPro" id="IPR036259">
    <property type="entry name" value="MFS_trans_sf"/>
</dbReference>
<evidence type="ECO:0000256" key="6">
    <source>
        <dbReference type="ARBA" id="ARBA00022989"/>
    </source>
</evidence>
<feature type="domain" description="Major facilitator superfamily (MFS) profile" evidence="9">
    <location>
        <begin position="13"/>
        <end position="408"/>
    </location>
</feature>
<feature type="transmembrane region" description="Helical" evidence="8">
    <location>
        <begin position="383"/>
        <end position="401"/>
    </location>
</feature>
<evidence type="ECO:0000259" key="9">
    <source>
        <dbReference type="PROSITE" id="PS50850"/>
    </source>
</evidence>
<feature type="transmembrane region" description="Helical" evidence="8">
    <location>
        <begin position="109"/>
        <end position="130"/>
    </location>
</feature>
<dbReference type="PRINTS" id="PR01035">
    <property type="entry name" value="TCRTETA"/>
</dbReference>
<feature type="transmembrane region" description="Helical" evidence="8">
    <location>
        <begin position="142"/>
        <end position="166"/>
    </location>
</feature>
<dbReference type="InterPro" id="IPR011701">
    <property type="entry name" value="MFS"/>
</dbReference>